<dbReference type="Pfam" id="PF08279">
    <property type="entry name" value="HTH_11"/>
    <property type="match status" value="1"/>
</dbReference>
<sequence length="80" mass="9339">MARKRGRLLTKEDVKFIYENYAKMTSSEIAEKLGISRFQVTKVVSELRKRGVDIPKKAGKRRNPIDEFVEELKKEGKLKK</sequence>
<organism evidence="2 3">
    <name type="scientific">Thermosulfurimonas dismutans</name>
    <dbReference type="NCBI Taxonomy" id="999894"/>
    <lineage>
        <taxon>Bacteria</taxon>
        <taxon>Pseudomonadati</taxon>
        <taxon>Thermodesulfobacteriota</taxon>
        <taxon>Thermodesulfobacteria</taxon>
        <taxon>Thermodesulfobacteriales</taxon>
        <taxon>Thermodesulfobacteriaceae</taxon>
        <taxon>Thermosulfurimonas</taxon>
    </lineage>
</organism>
<evidence type="ECO:0000259" key="1">
    <source>
        <dbReference type="Pfam" id="PF08279"/>
    </source>
</evidence>
<dbReference type="InterPro" id="IPR013196">
    <property type="entry name" value="HTH_11"/>
</dbReference>
<reference evidence="2 3" key="1">
    <citation type="submission" date="2016-04" db="EMBL/GenBank/DDBJ databases">
        <title>Genome analysis of Thermosulfurimonas dismutans, the first thermophilic sulfur-disproportionating bacterium of the phylum Thermodesulfobacteria.</title>
        <authorList>
            <person name="Mardanov A.V."/>
            <person name="Beletsky A.V."/>
            <person name="Kadnikov V.V."/>
            <person name="Slobodkin A.I."/>
            <person name="Ravin N.V."/>
        </authorList>
    </citation>
    <scope>NUCLEOTIDE SEQUENCE [LARGE SCALE GENOMIC DNA]</scope>
    <source>
        <strain evidence="2 3">S95</strain>
    </source>
</reference>
<dbReference type="Gene3D" id="1.10.10.60">
    <property type="entry name" value="Homeodomain-like"/>
    <property type="match status" value="1"/>
</dbReference>
<accession>A0A179D2Z0</accession>
<dbReference type="RefSeq" id="WP_068670866.1">
    <property type="nucleotide sequence ID" value="NZ_LWLG01000011.1"/>
</dbReference>
<evidence type="ECO:0000313" key="3">
    <source>
        <dbReference type="Proteomes" id="UP000078390"/>
    </source>
</evidence>
<dbReference type="OrthoDB" id="9797375at2"/>
<feature type="domain" description="Helix-turn-helix type 11" evidence="1">
    <location>
        <begin position="14"/>
        <end position="60"/>
    </location>
</feature>
<dbReference type="STRING" id="999894.TDIS_1471"/>
<dbReference type="AlphaFoldDB" id="A0A179D2Z0"/>
<evidence type="ECO:0000313" key="2">
    <source>
        <dbReference type="EMBL" id="OAQ20427.1"/>
    </source>
</evidence>
<dbReference type="Proteomes" id="UP000078390">
    <property type="component" value="Unassembled WGS sequence"/>
</dbReference>
<comment type="caution">
    <text evidence="2">The sequence shown here is derived from an EMBL/GenBank/DDBJ whole genome shotgun (WGS) entry which is preliminary data.</text>
</comment>
<name>A0A179D2Z0_9BACT</name>
<protein>
    <recommendedName>
        <fullName evidence="1">Helix-turn-helix type 11 domain-containing protein</fullName>
    </recommendedName>
</protein>
<keyword evidence="3" id="KW-1185">Reference proteome</keyword>
<proteinExistence type="predicted"/>
<gene>
    <name evidence="2" type="ORF">TDIS_1471</name>
</gene>
<dbReference type="EMBL" id="LWLG01000011">
    <property type="protein sequence ID" value="OAQ20427.1"/>
    <property type="molecule type" value="Genomic_DNA"/>
</dbReference>